<dbReference type="InterPro" id="IPR038729">
    <property type="entry name" value="Rad50/SbcC_AAA"/>
</dbReference>
<dbReference type="Proteomes" id="UP000494115">
    <property type="component" value="Unassembled WGS sequence"/>
</dbReference>
<dbReference type="AlphaFoldDB" id="A0A6S7B8Y6"/>
<reference evidence="3 4" key="1">
    <citation type="submission" date="2020-04" db="EMBL/GenBank/DDBJ databases">
        <authorList>
            <person name="De Canck E."/>
        </authorList>
    </citation>
    <scope>NUCLEOTIDE SEQUENCE [LARGE SCALE GENOMIC DNA]</scope>
    <source>
        <strain evidence="3 4">LMG 28138</strain>
    </source>
</reference>
<keyword evidence="4" id="KW-1185">Reference proteome</keyword>
<evidence type="ECO:0000313" key="4">
    <source>
        <dbReference type="Proteomes" id="UP000494115"/>
    </source>
</evidence>
<dbReference type="Gene3D" id="3.40.50.300">
    <property type="entry name" value="P-loop containing nucleotide triphosphate hydrolases"/>
    <property type="match status" value="2"/>
</dbReference>
<dbReference type="RefSeq" id="WP_175105751.1">
    <property type="nucleotide sequence ID" value="NZ_CADIKM010000014.1"/>
</dbReference>
<protein>
    <recommendedName>
        <fullName evidence="2">Rad50/SbcC-type AAA domain-containing protein</fullName>
    </recommendedName>
</protein>
<name>A0A6S7B8Y6_9BURK</name>
<accession>A0A6S7B8Y6</accession>
<dbReference type="EMBL" id="CADIKM010000014">
    <property type="protein sequence ID" value="CAB3791743.1"/>
    <property type="molecule type" value="Genomic_DNA"/>
</dbReference>
<dbReference type="SUPFAM" id="SSF52540">
    <property type="entry name" value="P-loop containing nucleoside triphosphate hydrolases"/>
    <property type="match status" value="1"/>
</dbReference>
<keyword evidence="1" id="KW-0175">Coiled coil</keyword>
<feature type="coiled-coil region" evidence="1">
    <location>
        <begin position="763"/>
        <end position="790"/>
    </location>
</feature>
<evidence type="ECO:0000259" key="2">
    <source>
        <dbReference type="Pfam" id="PF13476"/>
    </source>
</evidence>
<feature type="coiled-coil region" evidence="1">
    <location>
        <begin position="567"/>
        <end position="615"/>
    </location>
</feature>
<dbReference type="InterPro" id="IPR027417">
    <property type="entry name" value="P-loop_NTPase"/>
</dbReference>
<evidence type="ECO:0000256" key="1">
    <source>
        <dbReference type="SAM" id="Coils"/>
    </source>
</evidence>
<dbReference type="PANTHER" id="PTHR32114:SF2">
    <property type="entry name" value="ABC TRANSPORTER ABCH.3"/>
    <property type="match status" value="1"/>
</dbReference>
<gene>
    <name evidence="3" type="ORF">LMG28138_03223</name>
</gene>
<dbReference type="GO" id="GO:0006302">
    <property type="term" value="P:double-strand break repair"/>
    <property type="evidence" value="ECO:0007669"/>
    <property type="project" value="InterPro"/>
</dbReference>
<feature type="coiled-coil region" evidence="1">
    <location>
        <begin position="651"/>
        <end position="709"/>
    </location>
</feature>
<dbReference type="Pfam" id="PF13558">
    <property type="entry name" value="SbcC_Walker_B"/>
    <property type="match status" value="1"/>
</dbReference>
<proteinExistence type="predicted"/>
<organism evidence="3 4">
    <name type="scientific">Pararobbsia alpina</name>
    <dbReference type="NCBI Taxonomy" id="621374"/>
    <lineage>
        <taxon>Bacteria</taxon>
        <taxon>Pseudomonadati</taxon>
        <taxon>Pseudomonadota</taxon>
        <taxon>Betaproteobacteria</taxon>
        <taxon>Burkholderiales</taxon>
        <taxon>Burkholderiaceae</taxon>
        <taxon>Pararobbsia</taxon>
    </lineage>
</organism>
<dbReference type="Pfam" id="PF13476">
    <property type="entry name" value="AAA_23"/>
    <property type="match status" value="1"/>
</dbReference>
<dbReference type="GO" id="GO:0016887">
    <property type="term" value="F:ATP hydrolysis activity"/>
    <property type="evidence" value="ECO:0007669"/>
    <property type="project" value="InterPro"/>
</dbReference>
<sequence>MKILTLRLRNLNSLKGEWKIDFTRPPFKDNGLFAITGSTGAGKTTLLDAVCLALYHRTPRMDSVSAGSNELMTRHAFECLAEVEFEVKGQGYRAFWSQRRARDKADGNLQAPKVELARLDGTIVTEKIGDKLRLTEDITGLDFGRFTKSMMLAQGGFAAFLEARANERAELLEELTGTDIYGQISQRVFERAREEKIALDALRARADGVELLDATQRSALDREALELGRNETLLMGQQAELQSLLRWREELAKIEAQHRDAQAVEQQAQLAIQQTRPDLDRLAASEPAEKLRAIHLAMSGAVQAHAQAAQALAGARLERRAAARGVAENLWRATGLRRQMTLEYARSLASVSTEAKTLEAALALHPMRAKLGEALVDWRAQIEARGHLLAESVSTDTRLSAIATRLATHRDSAEKLQRALRDATPTAEALRRAEAEQRAKLVGLLKGRDEAAIRTSWQVLQNQRGVLQGLLQIAKNREQISIQREQAQATHRQREQVKLEKTEARAQIERQWRATREQIADKEKLLAQERRILELSAFRAELEPGLPCLLCGSTEHPAITAYQSLDVSDTQRALNEKRVALGELEDKGIKLKTELAALTGEIQELLKRLAQLDKDDAGLAQKWCEGEATLGIAVADRAALSARIEENSVQLTHAQTTLEAVEAAKAETERAAAACLAAEKSLVDTNHALQLAERELAACLTQQNEANELRAKQRGMLVDRTQALNAGVQAAGHAEPENWSDAQAWLAARVLEWQEWQQTSDQRQRLMRRIDSLGQQVDQAKLEQDRWQQRWDALVDVHRKLQREAAESTSADAADALEFPAVPASANAAADFNEAEIRLERFQREESELAGGEARLSARLEQDAAQRLQAVANWTRALDASPFDDEATFSGALLDPGERDRLQQMRTRLDNALLGAKTLLATAAQRLAERAGEAKTEQTHDALSARFNELQAALRALAQRQGEVRAQLQNDDRQRSAKQALFEQIAVKLDASDVWQRLSSLIGSADGAKYRKFAQGLTLDHLIHLANRQLVRLHGRYQLNRKRSGELELEVVDTWQGDTARDTRTLSGGESFLVSLALALALSDLVSHKTSIDSLFLDEGFGTLDGETLEIALDALDALYASGKMIGVISHVEALKERIPVQIKVRKRAGLGYSDIEVTGA</sequence>
<dbReference type="PANTHER" id="PTHR32114">
    <property type="entry name" value="ABC TRANSPORTER ABCH.3"/>
    <property type="match status" value="1"/>
</dbReference>
<evidence type="ECO:0000313" key="3">
    <source>
        <dbReference type="EMBL" id="CAB3791743.1"/>
    </source>
</evidence>
<feature type="domain" description="Rad50/SbcC-type AAA" evidence="2">
    <location>
        <begin position="6"/>
        <end position="197"/>
    </location>
</feature>